<dbReference type="PANTHER" id="PTHR24094:SF15">
    <property type="entry name" value="AMP-DEPENDENT SYNTHETASE_LIGASE DOMAIN-CONTAINING PROTEIN-RELATED"/>
    <property type="match status" value="1"/>
</dbReference>
<dbReference type="AlphaFoldDB" id="A0A432XMQ3"/>
<sequence>MHYNAMQSKYTGRLLKSAIIIFVSCCLLTFSGELLAKQVKMSKSKICHDSSSQYYSRTKNFTAFETLEACVAAGGRLPKGNLQHNKSSVTKRASSTTSESYSRSAFAHWTDDDGDCLNTRHELLQDLSTGPVTMSENGCRVLRGRWNDPYSGSALFDSSKMDIDHLVPLAWAWEHGAEKWTDAEREKFANDSINLFAVAASLNRSKGAKGPRDWLPPNRKFHCQYVTRYLRVMLKYDFDESARDGIRELRRRVCGGRE</sequence>
<dbReference type="STRING" id="519452.SAMN04488139_0161"/>
<keyword evidence="2" id="KW-0378">Hydrolase</keyword>
<feature type="domain" description="GmrSD restriction endonucleases C-terminal" evidence="1">
    <location>
        <begin position="139"/>
        <end position="240"/>
    </location>
</feature>
<dbReference type="Proteomes" id="UP000286985">
    <property type="component" value="Unassembled WGS sequence"/>
</dbReference>
<keyword evidence="2" id="KW-0255">Endonuclease</keyword>
<dbReference type="OrthoDB" id="5196645at2"/>
<dbReference type="GO" id="GO:0004519">
    <property type="term" value="F:endonuclease activity"/>
    <property type="evidence" value="ECO:0007669"/>
    <property type="project" value="UniProtKB-KW"/>
</dbReference>
<reference evidence="3" key="1">
    <citation type="journal article" date="2018" name="Front. Microbiol.">
        <title>Genome-Based Analysis Reveals the Taxonomy and Diversity of the Family Idiomarinaceae.</title>
        <authorList>
            <person name="Liu Y."/>
            <person name="Lai Q."/>
            <person name="Shao Z."/>
        </authorList>
    </citation>
    <scope>NUCLEOTIDE SEQUENCE [LARGE SCALE GENOMIC DNA]</scope>
    <source>
        <strain evidence="3">908033</strain>
    </source>
</reference>
<dbReference type="PANTHER" id="PTHR24094">
    <property type="entry name" value="SECRETED PROTEIN"/>
    <property type="match status" value="1"/>
</dbReference>
<comment type="caution">
    <text evidence="2">The sequence shown here is derived from an EMBL/GenBank/DDBJ whole genome shotgun (WGS) entry which is preliminary data.</text>
</comment>
<keyword evidence="3" id="KW-1185">Reference proteome</keyword>
<dbReference type="InterPro" id="IPR011089">
    <property type="entry name" value="GmrSD_C"/>
</dbReference>
<accession>A0A432XMQ3</accession>
<evidence type="ECO:0000313" key="3">
    <source>
        <dbReference type="Proteomes" id="UP000286985"/>
    </source>
</evidence>
<protein>
    <submittedName>
        <fullName evidence="2">HNH endonuclease</fullName>
    </submittedName>
</protein>
<evidence type="ECO:0000313" key="2">
    <source>
        <dbReference type="EMBL" id="RUO49990.1"/>
    </source>
</evidence>
<dbReference type="Pfam" id="PF07510">
    <property type="entry name" value="GmrSD_C"/>
    <property type="match status" value="1"/>
</dbReference>
<evidence type="ECO:0000259" key="1">
    <source>
        <dbReference type="Pfam" id="PF07510"/>
    </source>
</evidence>
<dbReference type="EMBL" id="PIPU01000001">
    <property type="protein sequence ID" value="RUO49990.1"/>
    <property type="molecule type" value="Genomic_DNA"/>
</dbReference>
<organism evidence="2 3">
    <name type="scientific">Pseudidiomarina donghaiensis</name>
    <dbReference type="NCBI Taxonomy" id="519452"/>
    <lineage>
        <taxon>Bacteria</taxon>
        <taxon>Pseudomonadati</taxon>
        <taxon>Pseudomonadota</taxon>
        <taxon>Gammaproteobacteria</taxon>
        <taxon>Alteromonadales</taxon>
        <taxon>Idiomarinaceae</taxon>
        <taxon>Pseudidiomarina</taxon>
    </lineage>
</organism>
<proteinExistence type="predicted"/>
<name>A0A432XMQ3_9GAMM</name>
<gene>
    <name evidence="2" type="ORF">CWE24_00145</name>
</gene>
<keyword evidence="2" id="KW-0540">Nuclease</keyword>